<dbReference type="EMBL" id="LEKV01000060">
    <property type="protein sequence ID" value="KVI11673.1"/>
    <property type="molecule type" value="Genomic_DNA"/>
</dbReference>
<dbReference type="AlphaFoldDB" id="A0A124SI57"/>
<gene>
    <name evidence="2" type="ORF">Ccrd_009929</name>
</gene>
<dbReference type="Gramene" id="KVI11673">
    <property type="protein sequence ID" value="KVI11673"/>
    <property type="gene ID" value="Ccrd_009929"/>
</dbReference>
<dbReference type="Proteomes" id="UP000243975">
    <property type="component" value="Unassembled WGS sequence"/>
</dbReference>
<dbReference type="GO" id="GO:0006355">
    <property type="term" value="P:regulation of DNA-templated transcription"/>
    <property type="evidence" value="ECO:0007669"/>
    <property type="project" value="InterPro"/>
</dbReference>
<protein>
    <recommendedName>
        <fullName evidence="4">Coactivator CBP, KIX domain-containing protein</fullName>
    </recommendedName>
</protein>
<dbReference type="STRING" id="59895.A0A124SI57"/>
<evidence type="ECO:0000256" key="1">
    <source>
        <dbReference type="ARBA" id="ARBA00023242"/>
    </source>
</evidence>
<organism evidence="2 3">
    <name type="scientific">Cynara cardunculus var. scolymus</name>
    <name type="common">Globe artichoke</name>
    <name type="synonym">Cynara scolymus</name>
    <dbReference type="NCBI Taxonomy" id="59895"/>
    <lineage>
        <taxon>Eukaryota</taxon>
        <taxon>Viridiplantae</taxon>
        <taxon>Streptophyta</taxon>
        <taxon>Embryophyta</taxon>
        <taxon>Tracheophyta</taxon>
        <taxon>Spermatophyta</taxon>
        <taxon>Magnoliopsida</taxon>
        <taxon>eudicotyledons</taxon>
        <taxon>Gunneridae</taxon>
        <taxon>Pentapetalae</taxon>
        <taxon>asterids</taxon>
        <taxon>campanulids</taxon>
        <taxon>Asterales</taxon>
        <taxon>Asteraceae</taxon>
        <taxon>Carduoideae</taxon>
        <taxon>Cardueae</taxon>
        <taxon>Carduinae</taxon>
        <taxon>Cynara</taxon>
    </lineage>
</organism>
<evidence type="ECO:0008006" key="4">
    <source>
        <dbReference type="Google" id="ProtNLM"/>
    </source>
</evidence>
<dbReference type="PANTHER" id="PTHR35300">
    <property type="entry name" value="COACTIVATOR CBP, KIX DOMAIN-CONTAINING PROTEIN-RELATED"/>
    <property type="match status" value="1"/>
</dbReference>
<name>A0A124SI57_CYNCS</name>
<accession>A0A124SI57</accession>
<reference evidence="2 3" key="1">
    <citation type="journal article" date="2016" name="Sci. Rep.">
        <title>The genome sequence of the outbreeding globe artichoke constructed de novo incorporating a phase-aware low-pass sequencing strategy of F1 progeny.</title>
        <authorList>
            <person name="Scaglione D."/>
            <person name="Reyes-Chin-Wo S."/>
            <person name="Acquadro A."/>
            <person name="Froenicke L."/>
            <person name="Portis E."/>
            <person name="Beitel C."/>
            <person name="Tirone M."/>
            <person name="Mauro R."/>
            <person name="Lo Monaco A."/>
            <person name="Mauromicale G."/>
            <person name="Faccioli P."/>
            <person name="Cattivelli L."/>
            <person name="Rieseberg L."/>
            <person name="Michelmore R."/>
            <person name="Lanteri S."/>
        </authorList>
    </citation>
    <scope>NUCLEOTIDE SEQUENCE [LARGE SCALE GENOMIC DNA]</scope>
    <source>
        <strain evidence="2">2C</strain>
    </source>
</reference>
<comment type="caution">
    <text evidence="2">The sequence shown here is derived from an EMBL/GenBank/DDBJ whole genome shotgun (WGS) entry which is preliminary data.</text>
</comment>
<dbReference type="PANTHER" id="PTHR35300:SF4">
    <property type="entry name" value="HISTONE ACETYLTRANSFERASE"/>
    <property type="match status" value="1"/>
</dbReference>
<proteinExistence type="predicted"/>
<keyword evidence="3" id="KW-1185">Reference proteome</keyword>
<dbReference type="GO" id="GO:0003712">
    <property type="term" value="F:transcription coregulator activity"/>
    <property type="evidence" value="ECO:0007669"/>
    <property type="project" value="InterPro"/>
</dbReference>
<dbReference type="Gene3D" id="1.10.246.20">
    <property type="entry name" value="Coactivator CBP, KIX domain"/>
    <property type="match status" value="1"/>
</dbReference>
<dbReference type="InterPro" id="IPR036529">
    <property type="entry name" value="KIX_dom_sf"/>
</dbReference>
<keyword evidence="1" id="KW-0539">Nucleus</keyword>
<sequence>MERHFVSYQIDMFLHRNQEKEVLTNTTIRSCGKKKDSMLKSRNQKQKLSLMVSSLCLTVLNPPPHLLHTTRKTWNLKMPRPGPRPYECVRRSWHSDRHQPIRGSIIQQIFRVVHENHCTDTKKNREWQEKLPLVVLKSEEIMYSKANSEAEYVDQETLWDRVNDAINTIIRKDESLETGEFLPPCVEGTHFFNTRSYLNPRNQDPIATNARNLNLPNHERPNAVNQIHTFSETNRNLRQNYSIAPPGPSFNPPSIENFPKKPISIESKASLAASSVYPLYYGVNFQPQNPRSRFHTTHQNSNTIIMGTPVFQTVHEPLPPSFSETPFLFNRDDSGSKKIVHEEPQPSPVECDLSLRLGNSSNSWGRPQSKEFSFFPLNSEGEQVRNLVPDFGKRKAAAPVNNNVVDGGRRLLQLEPDFNQKRRDLLARLGTGSVSGGGGLTFTFSLILADLLGVSPLPQSNSEILGPPGCAFRVVNKKEAAQVPQDDMEKQICKARAKSNSF</sequence>
<evidence type="ECO:0000313" key="3">
    <source>
        <dbReference type="Proteomes" id="UP000243975"/>
    </source>
</evidence>
<evidence type="ECO:0000313" key="2">
    <source>
        <dbReference type="EMBL" id="KVI11673.1"/>
    </source>
</evidence>